<proteinExistence type="predicted"/>
<name>A0A1Q9EIT8_SYMMI</name>
<sequence>MQRMITELDELYSSHLSDMDRLYDAFLKNDSELGRELRVPVKRRKAVEAPQVSNGPVRQGKKEPSISRPAPAGTSTLGTRRLAFRSGVTGKQLTLSESLNRTSSTPRSCVSIDADETADV</sequence>
<gene>
    <name evidence="2" type="ORF">AK812_SmicGene9252</name>
</gene>
<organism evidence="2 3">
    <name type="scientific">Symbiodinium microadriaticum</name>
    <name type="common">Dinoflagellate</name>
    <name type="synonym">Zooxanthella microadriatica</name>
    <dbReference type="NCBI Taxonomy" id="2951"/>
    <lineage>
        <taxon>Eukaryota</taxon>
        <taxon>Sar</taxon>
        <taxon>Alveolata</taxon>
        <taxon>Dinophyceae</taxon>
        <taxon>Suessiales</taxon>
        <taxon>Symbiodiniaceae</taxon>
        <taxon>Symbiodinium</taxon>
    </lineage>
</organism>
<dbReference type="Proteomes" id="UP000186817">
    <property type="component" value="Unassembled WGS sequence"/>
</dbReference>
<dbReference type="EMBL" id="LSRX01000141">
    <property type="protein sequence ID" value="OLQ07349.1"/>
    <property type="molecule type" value="Genomic_DNA"/>
</dbReference>
<feature type="compositionally biased region" description="Polar residues" evidence="1">
    <location>
        <begin position="95"/>
        <end position="108"/>
    </location>
</feature>
<protein>
    <submittedName>
        <fullName evidence="2">Uncharacterized protein</fullName>
    </submittedName>
</protein>
<keyword evidence="3" id="KW-1185">Reference proteome</keyword>
<dbReference type="AlphaFoldDB" id="A0A1Q9EIT8"/>
<evidence type="ECO:0000313" key="2">
    <source>
        <dbReference type="EMBL" id="OLQ07349.1"/>
    </source>
</evidence>
<evidence type="ECO:0000256" key="1">
    <source>
        <dbReference type="SAM" id="MobiDB-lite"/>
    </source>
</evidence>
<comment type="caution">
    <text evidence="2">The sequence shown here is derived from an EMBL/GenBank/DDBJ whole genome shotgun (WGS) entry which is preliminary data.</text>
</comment>
<feature type="region of interest" description="Disordered" evidence="1">
    <location>
        <begin position="44"/>
        <end position="79"/>
    </location>
</feature>
<accession>A0A1Q9EIT8</accession>
<evidence type="ECO:0000313" key="3">
    <source>
        <dbReference type="Proteomes" id="UP000186817"/>
    </source>
</evidence>
<reference evidence="2 3" key="1">
    <citation type="submission" date="2016-02" db="EMBL/GenBank/DDBJ databases">
        <title>Genome analysis of coral dinoflagellate symbionts highlights evolutionary adaptations to a symbiotic lifestyle.</title>
        <authorList>
            <person name="Aranda M."/>
            <person name="Li Y."/>
            <person name="Liew Y.J."/>
            <person name="Baumgarten S."/>
            <person name="Simakov O."/>
            <person name="Wilson M."/>
            <person name="Piel J."/>
            <person name="Ashoor H."/>
            <person name="Bougouffa S."/>
            <person name="Bajic V.B."/>
            <person name="Ryu T."/>
            <person name="Ravasi T."/>
            <person name="Bayer T."/>
            <person name="Micklem G."/>
            <person name="Kim H."/>
            <person name="Bhak J."/>
            <person name="Lajeunesse T.C."/>
            <person name="Voolstra C.R."/>
        </authorList>
    </citation>
    <scope>NUCLEOTIDE SEQUENCE [LARGE SCALE GENOMIC DNA]</scope>
    <source>
        <strain evidence="2 3">CCMP2467</strain>
    </source>
</reference>
<feature type="region of interest" description="Disordered" evidence="1">
    <location>
        <begin position="95"/>
        <end position="120"/>
    </location>
</feature>